<accession>A0A6J5KYD8</accession>
<gene>
    <name evidence="1" type="ORF">UFOVP70_56</name>
</gene>
<dbReference type="NCBIfam" id="NF046043">
    <property type="entry name" value="rep_init_NGO0469"/>
    <property type="match status" value="1"/>
</dbReference>
<sequence>MGFIAKDSGGGGDFKKVPPGVYVARCFSLIDMGTQITDGQYGTKEQHKIRIGFEVFGEDDNGVPLTITLDGKDMPLTISKTYTMSLHEKAGLRKDLAAWRSRDFTEEEAKGFDISKLLGVYCMLNVTTSENNGKSYTNIAGITPLPQALKNAKPAAVHDVIAFDLDNPDWAVFQGFHEKLLETIKQSPEFAQAISMADVGTDSEF</sequence>
<organism evidence="1">
    <name type="scientific">uncultured Caudovirales phage</name>
    <dbReference type="NCBI Taxonomy" id="2100421"/>
    <lineage>
        <taxon>Viruses</taxon>
        <taxon>Duplodnaviria</taxon>
        <taxon>Heunggongvirae</taxon>
        <taxon>Uroviricota</taxon>
        <taxon>Caudoviricetes</taxon>
        <taxon>Peduoviridae</taxon>
        <taxon>Maltschvirus</taxon>
        <taxon>Maltschvirus maltsch</taxon>
    </lineage>
</organism>
<dbReference type="InterPro" id="IPR059222">
    <property type="entry name" value="NGO0469-like"/>
</dbReference>
<name>A0A6J5KYD8_9CAUD</name>
<evidence type="ECO:0000313" key="1">
    <source>
        <dbReference type="EMBL" id="CAB4126312.1"/>
    </source>
</evidence>
<reference evidence="1" key="1">
    <citation type="submission" date="2020-04" db="EMBL/GenBank/DDBJ databases">
        <authorList>
            <person name="Chiriac C."/>
            <person name="Salcher M."/>
            <person name="Ghai R."/>
            <person name="Kavagutti S V."/>
        </authorList>
    </citation>
    <scope>NUCLEOTIDE SEQUENCE</scope>
</reference>
<protein>
    <submittedName>
        <fullName evidence="1">Uncharacterized protein</fullName>
    </submittedName>
</protein>
<dbReference type="EMBL" id="LR796193">
    <property type="protein sequence ID" value="CAB4126312.1"/>
    <property type="molecule type" value="Genomic_DNA"/>
</dbReference>
<proteinExistence type="predicted"/>